<keyword evidence="4" id="KW-1185">Reference proteome</keyword>
<comment type="subcellular location">
    <subcellularLocation>
        <location evidence="1">Endomembrane system</location>
        <topology evidence="1">Peripheral membrane protein</topology>
    </subcellularLocation>
</comment>
<dbReference type="PANTHER" id="PTHR21630">
    <property type="entry name" value="VEPH-A/MELTED"/>
    <property type="match status" value="1"/>
</dbReference>
<evidence type="ECO:0000256" key="1">
    <source>
        <dbReference type="ARBA" id="ARBA00004184"/>
    </source>
</evidence>
<dbReference type="EMBL" id="CDMY01000581">
    <property type="protein sequence ID" value="CEM24425.1"/>
    <property type="molecule type" value="Genomic_DNA"/>
</dbReference>
<dbReference type="AlphaFoldDB" id="A0A0G4G728"/>
<dbReference type="InterPro" id="IPR039888">
    <property type="entry name" value="Melted-like"/>
</dbReference>
<dbReference type="GO" id="GO:0009966">
    <property type="term" value="P:regulation of signal transduction"/>
    <property type="evidence" value="ECO:0007669"/>
    <property type="project" value="TreeGrafter"/>
</dbReference>
<evidence type="ECO:0000313" key="3">
    <source>
        <dbReference type="EMBL" id="CEM24425.1"/>
    </source>
</evidence>
<gene>
    <name evidence="3" type="ORF">Vbra_3181</name>
</gene>
<evidence type="ECO:0000313" key="4">
    <source>
        <dbReference type="Proteomes" id="UP000041254"/>
    </source>
</evidence>
<reference evidence="3 4" key="1">
    <citation type="submission" date="2014-11" db="EMBL/GenBank/DDBJ databases">
        <authorList>
            <person name="Zhu J."/>
            <person name="Qi W."/>
            <person name="Song R."/>
        </authorList>
    </citation>
    <scope>NUCLEOTIDE SEQUENCE [LARGE SCALE GENOMIC DNA]</scope>
</reference>
<dbReference type="VEuPathDB" id="CryptoDB:Vbra_3181"/>
<protein>
    <submittedName>
        <fullName evidence="3">Uncharacterized protein</fullName>
    </submittedName>
</protein>
<dbReference type="GO" id="GO:0010314">
    <property type="term" value="F:phosphatidylinositol-5-phosphate binding"/>
    <property type="evidence" value="ECO:0007669"/>
    <property type="project" value="TreeGrafter"/>
</dbReference>
<evidence type="ECO:0000256" key="2">
    <source>
        <dbReference type="ARBA" id="ARBA00023136"/>
    </source>
</evidence>
<sequence length="840" mass="93062">MAFLQKTAELESDEKDTLVKKFVDFTSWVCKSEKDYLSRAHDAYNYLYALQAALENKQSEDELTWDDFIVVVKAAEKAFMLDYLKSDTYTYVGYCVGKSFPSAGAPEEAAWKACCNACIAICDKVAARLQKDPKLDTPKGREDVLDPYVEAWKNGVLLVFTQASSEQPMPDLFFEPAGVKPMFDLYTHPYGAAMKDLPEYVINMYSTALYSRTEGFECVADGVMEGCGHLADRLSKGTSYDMGADGEILYGLVSLLSTMDMTPSVPKEKIQNPGLLCRFLKISSMKLTPKQKKQFPYLQGNLDSIGQSAAGMFGNLQPPQEGAQESGATSGVDVDDLLDVMESSASIPPSAIYGLVSALQACSITAKGKASLFTTRGMDLTFAAVKKDPMQSSLGNLFKILSHCAEDKPDVALQYIDQAVELVKKASTSTYGLAWFSVIGESFAGMARIAPDKITPHWNTFKGFPAKTGSDMRAGVDMGLMAICKGLVQGLAAQGNLGEALNYSKAILDTIKNSPSKDVILSTFIIESTAVFRVSKDLITKEHFQYIQKLTTHKGPYGVDSVAIAFVDEYEGRTLRNFAKQIEEQNAKIKEACQDFDSLKKYLDENLNELKDFVAEVAKKLPTPYKFTVQEKYLIQKVIKLHFQCPYKELTMDLVGGDESEFEYEIESKEWSKWLKMGLSAAKLGKTLMSFEGLADVGDVLDQTKKIFKAYTQQDDEAFMAYANEPFLTSQEQDFLINGLRENNFFKKFKYDSRTANWVALKSYALLSEADRLKCGRDKDSLKQNLGKMNLAAENLRSLEDKEVTGDVAGQAAEVLDQAGRVMEGVEKVNKSCGWLCGLC</sequence>
<dbReference type="PANTHER" id="PTHR21630:SF10">
    <property type="entry name" value="VENTRICULAR ZONE-EXPRESSED PH DOMAIN-CONTAINING PROTEIN HOMOLOG 1"/>
    <property type="match status" value="1"/>
</dbReference>
<dbReference type="OrthoDB" id="419186at2759"/>
<accession>A0A0G4G728</accession>
<dbReference type="GO" id="GO:0012505">
    <property type="term" value="C:endomembrane system"/>
    <property type="evidence" value="ECO:0007669"/>
    <property type="project" value="UniProtKB-SubCell"/>
</dbReference>
<keyword evidence="2" id="KW-0472">Membrane</keyword>
<proteinExistence type="predicted"/>
<dbReference type="Proteomes" id="UP000041254">
    <property type="component" value="Unassembled WGS sequence"/>
</dbReference>
<dbReference type="GO" id="GO:0005886">
    <property type="term" value="C:plasma membrane"/>
    <property type="evidence" value="ECO:0007669"/>
    <property type="project" value="TreeGrafter"/>
</dbReference>
<dbReference type="InParanoid" id="A0A0G4G728"/>
<organism evidence="3 4">
    <name type="scientific">Vitrella brassicaformis (strain CCMP3155)</name>
    <dbReference type="NCBI Taxonomy" id="1169540"/>
    <lineage>
        <taxon>Eukaryota</taxon>
        <taxon>Sar</taxon>
        <taxon>Alveolata</taxon>
        <taxon>Colpodellida</taxon>
        <taxon>Vitrellaceae</taxon>
        <taxon>Vitrella</taxon>
    </lineage>
</organism>
<name>A0A0G4G728_VITBC</name>